<dbReference type="EMBL" id="SRPW01002832">
    <property type="protein sequence ID" value="KAG5990158.1"/>
    <property type="molecule type" value="Genomic_DNA"/>
</dbReference>
<gene>
    <name evidence="2" type="ORF">E4U43_004346</name>
</gene>
<reference evidence="2" key="1">
    <citation type="journal article" date="2020" name="bioRxiv">
        <title>Whole genome comparisons of ergot fungi reveals the divergence and evolution of species within the genus Claviceps are the result of varying mechanisms driving genome evolution and host range expansion.</title>
        <authorList>
            <person name="Wyka S.A."/>
            <person name="Mondo S.J."/>
            <person name="Liu M."/>
            <person name="Dettman J."/>
            <person name="Nalam V."/>
            <person name="Broders K.D."/>
        </authorList>
    </citation>
    <scope>NUCLEOTIDE SEQUENCE</scope>
    <source>
        <strain evidence="2">CCC 602</strain>
    </source>
</reference>
<dbReference type="Proteomes" id="UP000748025">
    <property type="component" value="Unassembled WGS sequence"/>
</dbReference>
<evidence type="ECO:0000313" key="2">
    <source>
        <dbReference type="EMBL" id="KAG5990158.1"/>
    </source>
</evidence>
<comment type="caution">
    <text evidence="2">The sequence shown here is derived from an EMBL/GenBank/DDBJ whole genome shotgun (WGS) entry which is preliminary data.</text>
</comment>
<keyword evidence="3" id="KW-1185">Reference proteome</keyword>
<dbReference type="AlphaFoldDB" id="A0A9P7N4W5"/>
<sequence>MRAVAYVSEEMSPLLLVWRRFLRSRPSDVVVDGPGREVGRWQESERQSDQTG</sequence>
<organism evidence="2 3">
    <name type="scientific">Claviceps pusilla</name>
    <dbReference type="NCBI Taxonomy" id="123648"/>
    <lineage>
        <taxon>Eukaryota</taxon>
        <taxon>Fungi</taxon>
        <taxon>Dikarya</taxon>
        <taxon>Ascomycota</taxon>
        <taxon>Pezizomycotina</taxon>
        <taxon>Sordariomycetes</taxon>
        <taxon>Hypocreomycetidae</taxon>
        <taxon>Hypocreales</taxon>
        <taxon>Clavicipitaceae</taxon>
        <taxon>Claviceps</taxon>
    </lineage>
</organism>
<protein>
    <submittedName>
        <fullName evidence="2">Uncharacterized protein</fullName>
    </submittedName>
</protein>
<evidence type="ECO:0000313" key="3">
    <source>
        <dbReference type="Proteomes" id="UP000748025"/>
    </source>
</evidence>
<feature type="compositionally biased region" description="Basic and acidic residues" evidence="1">
    <location>
        <begin position="34"/>
        <end position="52"/>
    </location>
</feature>
<feature type="region of interest" description="Disordered" evidence="1">
    <location>
        <begin position="33"/>
        <end position="52"/>
    </location>
</feature>
<proteinExistence type="predicted"/>
<accession>A0A9P7N4W5</accession>
<feature type="non-terminal residue" evidence="2">
    <location>
        <position position="52"/>
    </location>
</feature>
<evidence type="ECO:0000256" key="1">
    <source>
        <dbReference type="SAM" id="MobiDB-lite"/>
    </source>
</evidence>
<name>A0A9P7N4W5_9HYPO</name>